<accession>A0A834M284</accession>
<evidence type="ECO:0000313" key="2">
    <source>
        <dbReference type="EMBL" id="KAF7268123.1"/>
    </source>
</evidence>
<dbReference type="AlphaFoldDB" id="A0A834M284"/>
<gene>
    <name evidence="2" type="ORF">GWI33_018729</name>
</gene>
<evidence type="ECO:0000256" key="1">
    <source>
        <dbReference type="SAM" id="SignalP"/>
    </source>
</evidence>
<feature type="chain" id="PRO_5032997231" description="Secreted protein" evidence="1">
    <location>
        <begin position="21"/>
        <end position="112"/>
    </location>
</feature>
<sequence>MFRFLLFLSFVFFYVIGGEALSCYSCDATSTRLGEDICKIIGPPKTCSANSLCLSATYQVNAAGVRSYVIFKSCFPYMAGQECNNFFTTQKNLLWKLSGAKEESCETCETDN</sequence>
<keyword evidence="3" id="KW-1185">Reference proteome</keyword>
<dbReference type="EMBL" id="JAACXV010014345">
    <property type="protein sequence ID" value="KAF7268123.1"/>
    <property type="molecule type" value="Genomic_DNA"/>
</dbReference>
<dbReference type="OrthoDB" id="6726762at2759"/>
<feature type="non-terminal residue" evidence="2">
    <location>
        <position position="112"/>
    </location>
</feature>
<name>A0A834M284_RHYFE</name>
<protein>
    <recommendedName>
        <fullName evidence="4">Secreted protein</fullName>
    </recommendedName>
</protein>
<proteinExistence type="predicted"/>
<evidence type="ECO:0000313" key="3">
    <source>
        <dbReference type="Proteomes" id="UP000625711"/>
    </source>
</evidence>
<reference evidence="2" key="1">
    <citation type="submission" date="2020-08" db="EMBL/GenBank/DDBJ databases">
        <title>Genome sequencing and assembly of the red palm weevil Rhynchophorus ferrugineus.</title>
        <authorList>
            <person name="Dias G.B."/>
            <person name="Bergman C.M."/>
            <person name="Manee M."/>
        </authorList>
    </citation>
    <scope>NUCLEOTIDE SEQUENCE</scope>
    <source>
        <strain evidence="2">AA-2017</strain>
        <tissue evidence="2">Whole larva</tissue>
    </source>
</reference>
<comment type="caution">
    <text evidence="2">The sequence shown here is derived from an EMBL/GenBank/DDBJ whole genome shotgun (WGS) entry which is preliminary data.</text>
</comment>
<keyword evidence="1" id="KW-0732">Signal</keyword>
<organism evidence="2 3">
    <name type="scientific">Rhynchophorus ferrugineus</name>
    <name type="common">Red palm weevil</name>
    <name type="synonym">Curculio ferrugineus</name>
    <dbReference type="NCBI Taxonomy" id="354439"/>
    <lineage>
        <taxon>Eukaryota</taxon>
        <taxon>Metazoa</taxon>
        <taxon>Ecdysozoa</taxon>
        <taxon>Arthropoda</taxon>
        <taxon>Hexapoda</taxon>
        <taxon>Insecta</taxon>
        <taxon>Pterygota</taxon>
        <taxon>Neoptera</taxon>
        <taxon>Endopterygota</taxon>
        <taxon>Coleoptera</taxon>
        <taxon>Polyphaga</taxon>
        <taxon>Cucujiformia</taxon>
        <taxon>Curculionidae</taxon>
        <taxon>Dryophthorinae</taxon>
        <taxon>Rhynchophorus</taxon>
    </lineage>
</organism>
<dbReference type="Proteomes" id="UP000625711">
    <property type="component" value="Unassembled WGS sequence"/>
</dbReference>
<evidence type="ECO:0008006" key="4">
    <source>
        <dbReference type="Google" id="ProtNLM"/>
    </source>
</evidence>
<feature type="signal peptide" evidence="1">
    <location>
        <begin position="1"/>
        <end position="20"/>
    </location>
</feature>